<reference evidence="5" key="1">
    <citation type="journal article" date="2014" name="BMC Genomics">
        <title>The genome sequence of the biocontrol fungus Metarhizium anisopliae and comparative genomics of Metarhizium species.</title>
        <authorList>
            <person name="Pattemore J.A."/>
            <person name="Hane J.K."/>
            <person name="Williams A.H."/>
            <person name="Wilson B.A."/>
            <person name="Stodart B.J."/>
            <person name="Ash G.J."/>
        </authorList>
    </citation>
    <scope>NUCLEOTIDE SEQUENCE [LARGE SCALE GENOMIC DNA]</scope>
    <source>
        <strain evidence="5">BRIP 53293</strain>
    </source>
</reference>
<dbReference type="PANTHER" id="PTHR24223:SF399">
    <property type="entry name" value="ABC TRANSPORTER ATNG"/>
    <property type="match status" value="1"/>
</dbReference>
<dbReference type="PANTHER" id="PTHR24223">
    <property type="entry name" value="ATP-BINDING CASSETTE SUB-FAMILY C"/>
    <property type="match status" value="1"/>
</dbReference>
<dbReference type="InterPro" id="IPR003439">
    <property type="entry name" value="ABC_transporter-like_ATP-bd"/>
</dbReference>
<keyword evidence="5" id="KW-1185">Reference proteome</keyword>
<dbReference type="InterPro" id="IPR027417">
    <property type="entry name" value="P-loop_NTPase"/>
</dbReference>
<dbReference type="InterPro" id="IPR050173">
    <property type="entry name" value="ABC_transporter_C-like"/>
</dbReference>
<sequence length="152" mass="16939">MRRVANVDPTGDNDDASIIQALEKVGLWKMLCIDEVGGLDGKLPQDLLSHGQRQLMCLARAMMRRSSILVLDEATAAVDSETEALIQHIIQERFESYTIIAVAHRLDTIREFDRVAVMDAGSIVEWGDPVTLLRRESAFRTLYNDMKGIAGP</sequence>
<dbReference type="Gene3D" id="3.40.50.300">
    <property type="entry name" value="P-loop containing nucleotide triphosphate hydrolases"/>
    <property type="match status" value="1"/>
</dbReference>
<dbReference type="EMBL" id="KE384729">
    <property type="protein sequence ID" value="KJK79822.1"/>
    <property type="molecule type" value="Genomic_DNA"/>
</dbReference>
<organism evidence="4 5">
    <name type="scientific">Metarhizium anisopliae BRIP 53293</name>
    <dbReference type="NCBI Taxonomy" id="1291518"/>
    <lineage>
        <taxon>Eukaryota</taxon>
        <taxon>Fungi</taxon>
        <taxon>Dikarya</taxon>
        <taxon>Ascomycota</taxon>
        <taxon>Pezizomycotina</taxon>
        <taxon>Sordariomycetes</taxon>
        <taxon>Hypocreomycetidae</taxon>
        <taxon>Hypocreales</taxon>
        <taxon>Clavicipitaceae</taxon>
        <taxon>Metarhizium</taxon>
    </lineage>
</organism>
<dbReference type="GO" id="GO:0016887">
    <property type="term" value="F:ATP hydrolysis activity"/>
    <property type="evidence" value="ECO:0007669"/>
    <property type="project" value="InterPro"/>
</dbReference>
<keyword evidence="1" id="KW-0547">Nucleotide-binding</keyword>
<evidence type="ECO:0000259" key="3">
    <source>
        <dbReference type="Pfam" id="PF00005"/>
    </source>
</evidence>
<name>A0A0D9P0J8_METAN</name>
<dbReference type="GO" id="GO:0005524">
    <property type="term" value="F:ATP binding"/>
    <property type="evidence" value="ECO:0007669"/>
    <property type="project" value="UniProtKB-KW"/>
</dbReference>
<keyword evidence="2" id="KW-0067">ATP-binding</keyword>
<evidence type="ECO:0000256" key="1">
    <source>
        <dbReference type="ARBA" id="ARBA00022741"/>
    </source>
</evidence>
<protein>
    <recommendedName>
        <fullName evidence="3">ABC transporter domain-containing protein</fullName>
    </recommendedName>
</protein>
<dbReference type="SUPFAM" id="SSF52540">
    <property type="entry name" value="P-loop containing nucleoside triphosphate hydrolases"/>
    <property type="match status" value="1"/>
</dbReference>
<dbReference type="STRING" id="1291518.A0A0D9P0J8"/>
<accession>A0A0D9P0J8</accession>
<evidence type="ECO:0000313" key="5">
    <source>
        <dbReference type="Proteomes" id="UP000054544"/>
    </source>
</evidence>
<dbReference type="GO" id="GO:0042626">
    <property type="term" value="F:ATPase-coupled transmembrane transporter activity"/>
    <property type="evidence" value="ECO:0007669"/>
    <property type="project" value="TreeGrafter"/>
</dbReference>
<gene>
    <name evidence="4" type="ORF">H634G_04061</name>
</gene>
<dbReference type="GO" id="GO:0016020">
    <property type="term" value="C:membrane"/>
    <property type="evidence" value="ECO:0007669"/>
    <property type="project" value="TreeGrafter"/>
</dbReference>
<dbReference type="Proteomes" id="UP000054544">
    <property type="component" value="Unassembled WGS sequence"/>
</dbReference>
<dbReference type="Pfam" id="PF00005">
    <property type="entry name" value="ABC_tran"/>
    <property type="match status" value="1"/>
</dbReference>
<evidence type="ECO:0000256" key="2">
    <source>
        <dbReference type="ARBA" id="ARBA00022840"/>
    </source>
</evidence>
<dbReference type="AlphaFoldDB" id="A0A0D9P0J8"/>
<proteinExistence type="predicted"/>
<evidence type="ECO:0000313" key="4">
    <source>
        <dbReference type="EMBL" id="KJK79822.1"/>
    </source>
</evidence>
<feature type="domain" description="ABC transporter" evidence="3">
    <location>
        <begin position="14"/>
        <end position="76"/>
    </location>
</feature>